<dbReference type="AlphaFoldDB" id="A0A1A6BHE5"/>
<dbReference type="RefSeq" id="WP_065134086.1">
    <property type="nucleotide sequence ID" value="NZ_JACKSU010000012.1"/>
</dbReference>
<evidence type="ECO:0000313" key="2">
    <source>
        <dbReference type="EMBL" id="ORV91846.1"/>
    </source>
</evidence>
<protein>
    <submittedName>
        <fullName evidence="1">Uncharacterized protein</fullName>
    </submittedName>
</protein>
<reference evidence="2 4" key="1">
    <citation type="submission" date="2016-01" db="EMBL/GenBank/DDBJ databases">
        <title>The new phylogeny of the genus Mycobacterium.</title>
        <authorList>
            <person name="Tarcisio F."/>
            <person name="Conor M."/>
            <person name="Antonella G."/>
            <person name="Elisabetta G."/>
            <person name="Giulia F.S."/>
            <person name="Sara T."/>
            <person name="Anna F."/>
            <person name="Clotilde B."/>
            <person name="Roberto B."/>
            <person name="Veronica D.S."/>
            <person name="Fabio R."/>
            <person name="Monica P."/>
            <person name="Olivier J."/>
            <person name="Enrico T."/>
            <person name="Nicola S."/>
        </authorList>
    </citation>
    <scope>NUCLEOTIDE SEQUENCE [LARGE SCALE GENOMIC DNA]</scope>
    <source>
        <strain evidence="2 4">DSM 44160</strain>
    </source>
</reference>
<evidence type="ECO:0000313" key="1">
    <source>
        <dbReference type="EMBL" id="OBS01639.1"/>
    </source>
</evidence>
<evidence type="ECO:0000313" key="3">
    <source>
        <dbReference type="Proteomes" id="UP000093757"/>
    </source>
</evidence>
<evidence type="ECO:0000313" key="4">
    <source>
        <dbReference type="Proteomes" id="UP000193928"/>
    </source>
</evidence>
<accession>A0A1A6BHE5</accession>
<dbReference type="OrthoDB" id="4742419at2"/>
<sequence>MLRWPRLSHAPKELLDELKSEGVIFLASRVEVRRSFSGHVPGVYSAAGVARYRGMFAFSERRIVATFPTGACPQLRSIDCSWDTEPGPAIATISAHELSIEIELREVDHAFSGTMKLVYRRDIPDAVLQQLPATTVKYRLEPMFVYRAAGVRPRV</sequence>
<dbReference type="EMBL" id="LQOY01000053">
    <property type="protein sequence ID" value="ORV91846.1"/>
    <property type="molecule type" value="Genomic_DNA"/>
</dbReference>
<dbReference type="EMBL" id="MAEM01000260">
    <property type="protein sequence ID" value="OBS01639.1"/>
    <property type="molecule type" value="Genomic_DNA"/>
</dbReference>
<proteinExistence type="predicted"/>
<comment type="caution">
    <text evidence="1">The sequence shown here is derived from an EMBL/GenBank/DDBJ whole genome shotgun (WGS) entry which is preliminary data.</text>
</comment>
<gene>
    <name evidence="1" type="ORF">A9W98_19085</name>
    <name evidence="2" type="ORF">AWC08_20320</name>
</gene>
<reference evidence="1 3" key="2">
    <citation type="submission" date="2016-06" db="EMBL/GenBank/DDBJ databases">
        <authorList>
            <person name="Kjaerup R.B."/>
            <person name="Dalgaard T.S."/>
            <person name="Juul-Madsen H.R."/>
        </authorList>
    </citation>
    <scope>NUCLEOTIDE SEQUENCE [LARGE SCALE GENOMIC DNA]</scope>
    <source>
        <strain evidence="1 3">1245752.6</strain>
    </source>
</reference>
<dbReference type="Proteomes" id="UP000093757">
    <property type="component" value="Unassembled WGS sequence"/>
</dbReference>
<dbReference type="Proteomes" id="UP000193928">
    <property type="component" value="Unassembled WGS sequence"/>
</dbReference>
<keyword evidence="4" id="KW-1185">Reference proteome</keyword>
<name>A0A1A6BHE5_MYCGO</name>
<organism evidence="1 3">
    <name type="scientific">Mycobacterium gordonae</name>
    <dbReference type="NCBI Taxonomy" id="1778"/>
    <lineage>
        <taxon>Bacteria</taxon>
        <taxon>Bacillati</taxon>
        <taxon>Actinomycetota</taxon>
        <taxon>Actinomycetes</taxon>
        <taxon>Mycobacteriales</taxon>
        <taxon>Mycobacteriaceae</taxon>
        <taxon>Mycobacterium</taxon>
    </lineage>
</organism>